<feature type="chain" id="PRO_5047262307" description="Lipoprotein" evidence="2">
    <location>
        <begin position="19"/>
        <end position="126"/>
    </location>
</feature>
<evidence type="ECO:0000313" key="4">
    <source>
        <dbReference type="Proteomes" id="UP001560019"/>
    </source>
</evidence>
<evidence type="ECO:0000256" key="2">
    <source>
        <dbReference type="SAM" id="SignalP"/>
    </source>
</evidence>
<reference evidence="3 4" key="1">
    <citation type="submission" date="2024-06" db="EMBL/GenBank/DDBJ databases">
        <title>Genome of Rhodovulum iodosum, a marine photoferrotroph.</title>
        <authorList>
            <person name="Bianchini G."/>
            <person name="Nikeleit V."/>
            <person name="Kappler A."/>
            <person name="Bryce C."/>
            <person name="Sanchez-Baracaldo P."/>
        </authorList>
    </citation>
    <scope>NUCLEOTIDE SEQUENCE [LARGE SCALE GENOMIC DNA]</scope>
    <source>
        <strain evidence="3 4">UT/N1</strain>
    </source>
</reference>
<dbReference type="PROSITE" id="PS51257">
    <property type="entry name" value="PROKAR_LIPOPROTEIN"/>
    <property type="match status" value="1"/>
</dbReference>
<dbReference type="RefSeq" id="WP_125408488.1">
    <property type="nucleotide sequence ID" value="NZ_JBEHHI010000001.1"/>
</dbReference>
<dbReference type="EMBL" id="JBEHHI010000001">
    <property type="protein sequence ID" value="MEX5728136.1"/>
    <property type="molecule type" value="Genomic_DNA"/>
</dbReference>
<dbReference type="Proteomes" id="UP001560019">
    <property type="component" value="Unassembled WGS sequence"/>
</dbReference>
<feature type="region of interest" description="Disordered" evidence="1">
    <location>
        <begin position="22"/>
        <end position="52"/>
    </location>
</feature>
<evidence type="ECO:0008006" key="5">
    <source>
        <dbReference type="Google" id="ProtNLM"/>
    </source>
</evidence>
<sequence length="126" mass="12503">MKRAIAAGLFVFAMLAGCQTGGGPAPSPADDAGPAPGASSPAGRPGVPAGPAAACRAKGGQYLKAGLLGSYVCFRPTPDAGQACRRSTDCSELCLAETASCSQYTPSMGCFAILNAAGAREFICIE</sequence>
<proteinExistence type="predicted"/>
<organism evidence="3 4">
    <name type="scientific">Rhodovulum iodosum</name>
    <dbReference type="NCBI Taxonomy" id="68291"/>
    <lineage>
        <taxon>Bacteria</taxon>
        <taxon>Pseudomonadati</taxon>
        <taxon>Pseudomonadota</taxon>
        <taxon>Alphaproteobacteria</taxon>
        <taxon>Rhodobacterales</taxon>
        <taxon>Paracoccaceae</taxon>
        <taxon>Rhodovulum</taxon>
    </lineage>
</organism>
<evidence type="ECO:0000256" key="1">
    <source>
        <dbReference type="SAM" id="MobiDB-lite"/>
    </source>
</evidence>
<protein>
    <recommendedName>
        <fullName evidence="5">Lipoprotein</fullName>
    </recommendedName>
</protein>
<name>A0ABV3XS33_9RHOB</name>
<evidence type="ECO:0000313" key="3">
    <source>
        <dbReference type="EMBL" id="MEX5728136.1"/>
    </source>
</evidence>
<keyword evidence="2" id="KW-0732">Signal</keyword>
<feature type="signal peptide" evidence="2">
    <location>
        <begin position="1"/>
        <end position="18"/>
    </location>
</feature>
<feature type="compositionally biased region" description="Low complexity" evidence="1">
    <location>
        <begin position="28"/>
        <end position="52"/>
    </location>
</feature>
<comment type="caution">
    <text evidence="3">The sequence shown here is derived from an EMBL/GenBank/DDBJ whole genome shotgun (WGS) entry which is preliminary data.</text>
</comment>
<gene>
    <name evidence="3" type="ORF">Ga0609869_001489</name>
</gene>
<accession>A0ABV3XS33</accession>
<keyword evidence="4" id="KW-1185">Reference proteome</keyword>